<comment type="caution">
    <text evidence="1">The sequence shown here is derived from an EMBL/GenBank/DDBJ whole genome shotgun (WGS) entry which is preliminary data.</text>
</comment>
<name>A0A016VY24_9BILA</name>
<evidence type="ECO:0000313" key="2">
    <source>
        <dbReference type="Proteomes" id="UP000024635"/>
    </source>
</evidence>
<evidence type="ECO:0000313" key="1">
    <source>
        <dbReference type="EMBL" id="EYC32320.1"/>
    </source>
</evidence>
<reference evidence="2" key="1">
    <citation type="journal article" date="2015" name="Nat. Genet.">
        <title>The genome and transcriptome of the zoonotic hookworm Ancylostoma ceylanicum identify infection-specific gene families.</title>
        <authorList>
            <person name="Schwarz E.M."/>
            <person name="Hu Y."/>
            <person name="Antoshechkin I."/>
            <person name="Miller M.M."/>
            <person name="Sternberg P.W."/>
            <person name="Aroian R.V."/>
        </authorList>
    </citation>
    <scope>NUCLEOTIDE SEQUENCE</scope>
    <source>
        <strain evidence="2">HY135</strain>
    </source>
</reference>
<organism evidence="1 2">
    <name type="scientific">Ancylostoma ceylanicum</name>
    <dbReference type="NCBI Taxonomy" id="53326"/>
    <lineage>
        <taxon>Eukaryota</taxon>
        <taxon>Metazoa</taxon>
        <taxon>Ecdysozoa</taxon>
        <taxon>Nematoda</taxon>
        <taxon>Chromadorea</taxon>
        <taxon>Rhabditida</taxon>
        <taxon>Rhabditina</taxon>
        <taxon>Rhabditomorpha</taxon>
        <taxon>Strongyloidea</taxon>
        <taxon>Ancylostomatidae</taxon>
        <taxon>Ancylostomatinae</taxon>
        <taxon>Ancylostoma</taxon>
    </lineage>
</organism>
<dbReference type="EMBL" id="JARK01001339">
    <property type="protein sequence ID" value="EYC32320.1"/>
    <property type="molecule type" value="Genomic_DNA"/>
</dbReference>
<gene>
    <name evidence="1" type="primary">Acey_s0003.g1513</name>
    <name evidence="1" type="ORF">Y032_0003g1513</name>
</gene>
<dbReference type="Proteomes" id="UP000024635">
    <property type="component" value="Unassembled WGS sequence"/>
</dbReference>
<dbReference type="AlphaFoldDB" id="A0A016VY24"/>
<accession>A0A016VY24</accession>
<protein>
    <submittedName>
        <fullName evidence="1">Uncharacterized protein</fullName>
    </submittedName>
</protein>
<keyword evidence="2" id="KW-1185">Reference proteome</keyword>
<sequence length="67" mass="7710">MSIYTRRTRASIRGGFPMKTGQRDTYILNGGDKWPPRDCKRVHLSCVSYAAAHKSYGRTRVKRTHLV</sequence>
<proteinExistence type="predicted"/>